<dbReference type="AlphaFoldDB" id="A0A1H4B1D7"/>
<organism evidence="2 3">
    <name type="scientific">Psychroflexus halocasei</name>
    <dbReference type="NCBI Taxonomy" id="908615"/>
    <lineage>
        <taxon>Bacteria</taxon>
        <taxon>Pseudomonadati</taxon>
        <taxon>Bacteroidota</taxon>
        <taxon>Flavobacteriia</taxon>
        <taxon>Flavobacteriales</taxon>
        <taxon>Flavobacteriaceae</taxon>
        <taxon>Psychroflexus</taxon>
    </lineage>
</organism>
<dbReference type="STRING" id="908615.SAMN05421540_105225"/>
<proteinExistence type="predicted"/>
<dbReference type="InterPro" id="IPR008969">
    <property type="entry name" value="CarboxyPept-like_regulatory"/>
</dbReference>
<feature type="signal peptide" evidence="1">
    <location>
        <begin position="1"/>
        <end position="21"/>
    </location>
</feature>
<evidence type="ECO:0000313" key="2">
    <source>
        <dbReference type="EMBL" id="SEA41907.1"/>
    </source>
</evidence>
<accession>A0A1H4B1D7</accession>
<evidence type="ECO:0000313" key="3">
    <source>
        <dbReference type="Proteomes" id="UP000198820"/>
    </source>
</evidence>
<protein>
    <submittedName>
        <fullName evidence="2">Outer membrane receptor proteins, mostly Fe transport</fullName>
    </submittedName>
</protein>
<dbReference type="Pfam" id="PF13715">
    <property type="entry name" value="CarbopepD_reg_2"/>
    <property type="match status" value="1"/>
</dbReference>
<keyword evidence="1" id="KW-0732">Signal</keyword>
<sequence length="882" mass="102018">MNLKNTLAISFLLFFTITAMAQDNTLTVSGKIVDSLKKTINNVSLIAKPQQNHHKVKYTISDSQGFFKLVLEKDVTYELNISHLGYETINKTVLFSDSKSDYNIELNAKNESLDEVVINYKYEPIKKSKDTITYNLKSFTNGNEFKMEDVLAKLPGIKVEDNVIKIQGKAVTKLLVEGKLFFDGSTKLAIENIPADVMDKIEIISDYKESELLRNLADNEDLALNVVLKEDKKNFAFGDIEVGIGLDEYYRIHPALFKYNPKSNFSFIGDINNFNNSSITFSDLSRLVGGSSNLFKRNNLSNNLMSFASSNNERYKSTTRFSALNVQKEFNDKFTVSGYAIYSNNDIVEKAISTREYLGNEPIIERRDDLGDTDKISAMFNFKLDYNPNTRQKWKYNINYLHNNSGFSKQSISSSENNNEFLTDIDGKGNSFSQNLEGYFRLNDKHTMGLAFQHNITNSNSTDHWLSNNIFLEEFLPLTEADDYQIRQGNKIRSEKFNFLLKDYWITNRYFHLFFNVGLNHKNSTIRNDISQILSDDEAIDFTEIGNNNLQRLSDFNAGLGIKTQLGKFEFILEAKPHYYNFKRALVESTDLFIEPKLDIDFKIEDDMSLEFNYDYTNRYLNDFSYLENLKLTGFNSVLQGNPNLTDVRSHNFSLYYSDYKNMDSYFIDATLDYSLNNPTENNIITQSGINRLNTPVILNLAEENLSLNTNYGLIFNKTSLEFDVYLEWFKNNQIINGEIDKINSFEYSLSSKWLLKLSKRTQLSLSYKYLGTQVLSDINSKSNENIISLDFDTRFFKNFIFKTDFSTSFVNDFNDDKQNYTLQNLYLGYSKPNAKLSYSLNFRNIFDNGVITRNRFANNLLLTNQVFTLPRTFLVELKYKF</sequence>
<gene>
    <name evidence="2" type="ORF">SAMN05421540_105225</name>
</gene>
<dbReference type="SUPFAM" id="SSF49464">
    <property type="entry name" value="Carboxypeptidase regulatory domain-like"/>
    <property type="match status" value="1"/>
</dbReference>
<dbReference type="SUPFAM" id="SSF56935">
    <property type="entry name" value="Porins"/>
    <property type="match status" value="1"/>
</dbReference>
<keyword evidence="2" id="KW-0675">Receptor</keyword>
<name>A0A1H4B1D7_9FLAO</name>
<reference evidence="2 3" key="1">
    <citation type="submission" date="2016-10" db="EMBL/GenBank/DDBJ databases">
        <authorList>
            <person name="de Groot N.N."/>
        </authorList>
    </citation>
    <scope>NUCLEOTIDE SEQUENCE [LARGE SCALE GENOMIC DNA]</scope>
    <source>
        <strain evidence="2 3">DSM 23581</strain>
    </source>
</reference>
<keyword evidence="3" id="KW-1185">Reference proteome</keyword>
<dbReference type="Gene3D" id="2.60.40.1120">
    <property type="entry name" value="Carboxypeptidase-like, regulatory domain"/>
    <property type="match status" value="1"/>
</dbReference>
<dbReference type="EMBL" id="FNQF01000005">
    <property type="protein sequence ID" value="SEA41907.1"/>
    <property type="molecule type" value="Genomic_DNA"/>
</dbReference>
<evidence type="ECO:0000256" key="1">
    <source>
        <dbReference type="SAM" id="SignalP"/>
    </source>
</evidence>
<feature type="chain" id="PRO_5011502029" evidence="1">
    <location>
        <begin position="22"/>
        <end position="882"/>
    </location>
</feature>
<dbReference type="Proteomes" id="UP000198820">
    <property type="component" value="Unassembled WGS sequence"/>
</dbReference>